<comment type="caution">
    <text evidence="4">The sequence shown here is derived from an EMBL/GenBank/DDBJ whole genome shotgun (WGS) entry which is preliminary data.</text>
</comment>
<keyword evidence="3" id="KW-0812">Transmembrane</keyword>
<reference evidence="4 5" key="1">
    <citation type="submission" date="2022-09" db="EMBL/GenBank/DDBJ databases">
        <title>Draft genome of isolate Be4.</title>
        <authorList>
            <person name="Sanchez-Castro I."/>
            <person name="Martinez-Rodriguez P."/>
            <person name="Descostes M."/>
            <person name="Merroun M."/>
        </authorList>
    </citation>
    <scope>NUCLEOTIDE SEQUENCE [LARGE SCALE GENOMIC DNA]</scope>
    <source>
        <strain evidence="4 5">Be4</strain>
    </source>
</reference>
<dbReference type="RefSeq" id="WP_261501854.1">
    <property type="nucleotide sequence ID" value="NZ_JAODYH010000010.1"/>
</dbReference>
<organism evidence="4 5">
    <name type="scientific">Acidovorax bellezanensis</name>
    <dbReference type="NCBI Taxonomy" id="2976702"/>
    <lineage>
        <taxon>Bacteria</taxon>
        <taxon>Pseudomonadati</taxon>
        <taxon>Pseudomonadota</taxon>
        <taxon>Betaproteobacteria</taxon>
        <taxon>Burkholderiales</taxon>
        <taxon>Comamonadaceae</taxon>
        <taxon>Acidovorax</taxon>
    </lineage>
</organism>
<dbReference type="PANTHER" id="PTHR30531">
    <property type="entry name" value="FLAGELLAR BIOSYNTHETIC PROTEIN FLHB"/>
    <property type="match status" value="1"/>
</dbReference>
<dbReference type="SUPFAM" id="SSF160544">
    <property type="entry name" value="EscU C-terminal domain-like"/>
    <property type="match status" value="1"/>
</dbReference>
<feature type="compositionally biased region" description="Basic and acidic residues" evidence="2">
    <location>
        <begin position="12"/>
        <end position="27"/>
    </location>
</feature>
<dbReference type="Gene3D" id="3.40.1690.10">
    <property type="entry name" value="secretion proteins EscU"/>
    <property type="match status" value="1"/>
</dbReference>
<feature type="transmembrane region" description="Helical" evidence="3">
    <location>
        <begin position="34"/>
        <end position="52"/>
    </location>
</feature>
<evidence type="ECO:0000313" key="4">
    <source>
        <dbReference type="EMBL" id="MCT9812612.1"/>
    </source>
</evidence>
<gene>
    <name evidence="4" type="ORF">N0K08_18430</name>
</gene>
<accession>A0ABT2PTL3</accession>
<keyword evidence="5" id="KW-1185">Reference proteome</keyword>
<feature type="region of interest" description="Disordered" evidence="2">
    <location>
        <begin position="1"/>
        <end position="27"/>
    </location>
</feature>
<evidence type="ECO:0000256" key="1">
    <source>
        <dbReference type="ARBA" id="ARBA00010690"/>
    </source>
</evidence>
<keyword evidence="3" id="KW-1133">Transmembrane helix</keyword>
<feature type="transmembrane region" description="Helical" evidence="3">
    <location>
        <begin position="85"/>
        <end position="114"/>
    </location>
</feature>
<feature type="region of interest" description="Disordered" evidence="2">
    <location>
        <begin position="357"/>
        <end position="384"/>
    </location>
</feature>
<evidence type="ECO:0000256" key="2">
    <source>
        <dbReference type="SAM" id="MobiDB-lite"/>
    </source>
</evidence>
<dbReference type="PRINTS" id="PR00950">
    <property type="entry name" value="TYPE3IMSPROT"/>
</dbReference>
<keyword evidence="3" id="KW-0472">Membrane</keyword>
<feature type="transmembrane region" description="Helical" evidence="3">
    <location>
        <begin position="187"/>
        <end position="209"/>
    </location>
</feature>
<dbReference type="PANTHER" id="PTHR30531:SF12">
    <property type="entry name" value="FLAGELLAR BIOSYNTHETIC PROTEIN FLHB"/>
    <property type="match status" value="1"/>
</dbReference>
<dbReference type="Proteomes" id="UP001525968">
    <property type="component" value="Unassembled WGS sequence"/>
</dbReference>
<dbReference type="InterPro" id="IPR006135">
    <property type="entry name" value="T3SS_substrate_exporter"/>
</dbReference>
<dbReference type="Pfam" id="PF01312">
    <property type="entry name" value="Bac_export_2"/>
    <property type="match status" value="1"/>
</dbReference>
<evidence type="ECO:0000256" key="3">
    <source>
        <dbReference type="SAM" id="Phobius"/>
    </source>
</evidence>
<protein>
    <submittedName>
        <fullName evidence="4">EscU/YscU/HrcU family type III secretion system export apparatus switch protein</fullName>
    </submittedName>
</protein>
<dbReference type="EMBL" id="JAODYH010000010">
    <property type="protein sequence ID" value="MCT9812612.1"/>
    <property type="molecule type" value="Genomic_DNA"/>
</dbReference>
<name>A0ABT2PTL3_9BURK</name>
<evidence type="ECO:0000313" key="5">
    <source>
        <dbReference type="Proteomes" id="UP001525968"/>
    </source>
</evidence>
<comment type="similarity">
    <text evidence="1">Belongs to the type III secretion exporter family.</text>
</comment>
<sequence length="384" mass="41890">MDSSQDKNLPATERKLQKTRQDGQGARSRDLSHLAILGTGAAAMVVGAQPLITHMQLAISQQFTFDAQVAKTPAMMLDRLMQMGWIGLVACVVFALATISAALISGILAGGWIFSFKPVMPQFKRLNPLSGISNLFSKQQMVTVVKMVFMTIVLSFVGWKYLASGLEDMARVISQPSPMALAMVGDWLTGGVTLLLLVVMLVALIDVPLQNFLFKSRLKMTHQEVKQEHKESDGNPEIKGKLRQKQREMANGASIKAVPQADFVVMNPTHYAVALRYDEATMDAPQVIAKGTDLLAQKIREIATAHDIPVLQSPMLARALYAHAELDRAIPAALYTAVAQVLAYVYRLKAAMRGEGQMPEALDEPPVPPELDPHQRTAPQGSAP</sequence>
<proteinExistence type="inferred from homology"/>
<feature type="transmembrane region" description="Helical" evidence="3">
    <location>
        <begin position="144"/>
        <end position="162"/>
    </location>
</feature>
<dbReference type="Gene3D" id="6.10.250.2080">
    <property type="match status" value="1"/>
</dbReference>
<dbReference type="InterPro" id="IPR029025">
    <property type="entry name" value="T3SS_substrate_exporter_C"/>
</dbReference>